<feature type="region of interest" description="Disordered" evidence="7">
    <location>
        <begin position="391"/>
        <end position="414"/>
    </location>
</feature>
<name>A0A1V0FY45_9TRYP</name>
<evidence type="ECO:0000256" key="3">
    <source>
        <dbReference type="ARBA" id="ARBA00022622"/>
    </source>
</evidence>
<dbReference type="GO" id="GO:0042783">
    <property type="term" value="P:symbiont-mediated evasion of host immune response"/>
    <property type="evidence" value="ECO:0007669"/>
    <property type="project" value="InterPro"/>
</dbReference>
<evidence type="ECO:0000256" key="4">
    <source>
        <dbReference type="ARBA" id="ARBA00023136"/>
    </source>
</evidence>
<dbReference type="Pfam" id="PF00913">
    <property type="entry name" value="Trypan_glycop"/>
    <property type="match status" value="1"/>
</dbReference>
<evidence type="ECO:0000256" key="7">
    <source>
        <dbReference type="SAM" id="MobiDB-lite"/>
    </source>
</evidence>
<evidence type="ECO:0000256" key="5">
    <source>
        <dbReference type="ARBA" id="ARBA00023180"/>
    </source>
</evidence>
<evidence type="ECO:0000256" key="6">
    <source>
        <dbReference type="ARBA" id="ARBA00023288"/>
    </source>
</evidence>
<comment type="subcellular location">
    <subcellularLocation>
        <location evidence="1">Cell membrane</location>
        <topology evidence="1">Lipid-anchor</topology>
        <topology evidence="1">GPI-anchor</topology>
    </subcellularLocation>
</comment>
<feature type="compositionally biased region" description="Basic and acidic residues" evidence="7">
    <location>
        <begin position="401"/>
        <end position="414"/>
    </location>
</feature>
<sequence>MAATQAIAATSITAFLLATTEICAAASQGAIKQSVWQPPCTLASELNKAPQLALMLINEANEAIEKAQKQTRKLEIYAAMQQDADQYTKYAILAAAMADATLQIKTQAKESLKTAVQYVAAAEFAAGDIHSFANLLKQSTRDASHSCVADSQADTALPTGQVGTQLDACLAGPAQTISPATKQSKPTAAGLQGKTTQVAAATTSSAKGCPLTDTTNANNWLHNNGAAQESKLIFAAGLVKITSTGAALTQFKGDGTAEDTDVLAQLNHAAKHLKDLDTATFGEGETQGNKTIEDLINGQGTTHYLKVLTKTDAQGVADEKTKLYSTPASDWRKQLWYKIEETQIPAEATGASERKPLKAITDLKKLNSALFYYQTQIRKKISVNTEELNKLSNQTSKKNAGKIEEEFNKAGDSE</sequence>
<dbReference type="GO" id="GO:0098552">
    <property type="term" value="C:side of membrane"/>
    <property type="evidence" value="ECO:0007669"/>
    <property type="project" value="UniProtKB-KW"/>
</dbReference>
<keyword evidence="4" id="KW-0472">Membrane</keyword>
<dbReference type="InterPro" id="IPR001812">
    <property type="entry name" value="Trypano_VSG_A_N_dom"/>
</dbReference>
<dbReference type="SUPFAM" id="SSF58087">
    <property type="entry name" value="Variant surface glycoprotein (N-terminal domain)"/>
    <property type="match status" value="1"/>
</dbReference>
<evidence type="ECO:0000313" key="10">
    <source>
        <dbReference type="EMBL" id="ARB50707.1"/>
    </source>
</evidence>
<feature type="signal peptide" evidence="8">
    <location>
        <begin position="1"/>
        <end position="25"/>
    </location>
</feature>
<organism evidence="10">
    <name type="scientific">Trypanosoma brucei</name>
    <dbReference type="NCBI Taxonomy" id="5691"/>
    <lineage>
        <taxon>Eukaryota</taxon>
        <taxon>Discoba</taxon>
        <taxon>Euglenozoa</taxon>
        <taxon>Kinetoplastea</taxon>
        <taxon>Metakinetoplastina</taxon>
        <taxon>Trypanosomatida</taxon>
        <taxon>Trypanosomatidae</taxon>
        <taxon>Trypanosoma</taxon>
    </lineage>
</organism>
<feature type="chain" id="PRO_5012459931" evidence="8">
    <location>
        <begin position="26"/>
        <end position="414"/>
    </location>
</feature>
<dbReference type="VEuPathDB" id="TriTrypDB:Tb427_000633500"/>
<evidence type="ECO:0000256" key="8">
    <source>
        <dbReference type="SAM" id="SignalP"/>
    </source>
</evidence>
<dbReference type="EMBL" id="KY404456">
    <property type="protein sequence ID" value="ARB50707.1"/>
    <property type="molecule type" value="Genomic_DNA"/>
</dbReference>
<evidence type="ECO:0000256" key="1">
    <source>
        <dbReference type="ARBA" id="ARBA00004609"/>
    </source>
</evidence>
<evidence type="ECO:0000259" key="9">
    <source>
        <dbReference type="Pfam" id="PF00913"/>
    </source>
</evidence>
<keyword evidence="3" id="KW-0336">GPI-anchor</keyword>
<dbReference type="Gene3D" id="3.90.150.10">
    <property type="entry name" value="Variant Surface Glycoprotein, subunit A domain 1"/>
    <property type="match status" value="1"/>
</dbReference>
<accession>A0A1V0FY45</accession>
<feature type="domain" description="Trypanosome variant surface glycoprotein A-type N-terminal" evidence="9">
    <location>
        <begin position="14"/>
        <end position="374"/>
    </location>
</feature>
<proteinExistence type="predicted"/>
<protein>
    <submittedName>
        <fullName evidence="10">Variant surface glycoprotein</fullName>
    </submittedName>
</protein>
<keyword evidence="2" id="KW-1003">Cell membrane</keyword>
<dbReference type="AlphaFoldDB" id="A0A1V0FY45"/>
<dbReference type="GO" id="GO:0005886">
    <property type="term" value="C:plasma membrane"/>
    <property type="evidence" value="ECO:0007669"/>
    <property type="project" value="UniProtKB-SubCell"/>
</dbReference>
<keyword evidence="6" id="KW-0449">Lipoprotein</keyword>
<evidence type="ECO:0000256" key="2">
    <source>
        <dbReference type="ARBA" id="ARBA00022475"/>
    </source>
</evidence>
<keyword evidence="5" id="KW-0325">Glycoprotein</keyword>
<keyword evidence="8" id="KW-0732">Signal</keyword>
<dbReference type="Gene3D" id="1.10.470.10">
    <property type="entry name" value="Variant Surface Glycoprotein, subunit A, domain 2"/>
    <property type="match status" value="1"/>
</dbReference>
<reference evidence="10" key="1">
    <citation type="submission" date="2016-12" db="EMBL/GenBank/DDBJ databases">
        <title>Extending the VSGnome of Trypanosoma brucei strain TREU927.</title>
        <authorList>
            <person name="Cross G.A."/>
        </authorList>
    </citation>
    <scope>NUCLEOTIDE SEQUENCE</scope>
    <source>
        <strain evidence="10">Tb927.99.641</strain>
    </source>
</reference>